<accession>A0A4Y2VKQ3</accession>
<protein>
    <submittedName>
        <fullName evidence="1">Uncharacterized protein</fullName>
    </submittedName>
</protein>
<evidence type="ECO:0000313" key="1">
    <source>
        <dbReference type="EMBL" id="GBO25845.1"/>
    </source>
</evidence>
<organism evidence="1 2">
    <name type="scientific">Araneus ventricosus</name>
    <name type="common">Orbweaver spider</name>
    <name type="synonym">Epeira ventricosa</name>
    <dbReference type="NCBI Taxonomy" id="182803"/>
    <lineage>
        <taxon>Eukaryota</taxon>
        <taxon>Metazoa</taxon>
        <taxon>Ecdysozoa</taxon>
        <taxon>Arthropoda</taxon>
        <taxon>Chelicerata</taxon>
        <taxon>Arachnida</taxon>
        <taxon>Araneae</taxon>
        <taxon>Araneomorphae</taxon>
        <taxon>Entelegynae</taxon>
        <taxon>Araneoidea</taxon>
        <taxon>Araneidae</taxon>
        <taxon>Araneus</taxon>
    </lineage>
</organism>
<proteinExistence type="predicted"/>
<dbReference type="AlphaFoldDB" id="A0A4Y2VKQ3"/>
<comment type="caution">
    <text evidence="1">The sequence shown here is derived from an EMBL/GenBank/DDBJ whole genome shotgun (WGS) entry which is preliminary data.</text>
</comment>
<evidence type="ECO:0000313" key="2">
    <source>
        <dbReference type="Proteomes" id="UP000499080"/>
    </source>
</evidence>
<dbReference type="Proteomes" id="UP000499080">
    <property type="component" value="Unassembled WGS sequence"/>
</dbReference>
<gene>
    <name evidence="1" type="ORF">AVEN_82909_1</name>
</gene>
<dbReference type="EMBL" id="BGPR01048832">
    <property type="protein sequence ID" value="GBO25845.1"/>
    <property type="molecule type" value="Genomic_DNA"/>
</dbReference>
<sequence>MEDTMFSFDNSHGMLDIQDYRKLIRCGLIHANLTRVWDKLEYLITMVDCAYFQVCGLGNSNYIDVQSISDQKETIDDLLEHVRAYHRVSSDIIQFIRDVSTADNTLQDEYSSSFSRLIREFYGYQLLIRNLMRDITDKCSDLYVFLYQINRILL</sequence>
<name>A0A4Y2VKQ3_ARAVE</name>
<reference evidence="1 2" key="1">
    <citation type="journal article" date="2019" name="Sci. Rep.">
        <title>Orb-weaving spider Araneus ventricosus genome elucidates the spidroin gene catalogue.</title>
        <authorList>
            <person name="Kono N."/>
            <person name="Nakamura H."/>
            <person name="Ohtoshi R."/>
            <person name="Moran D.A.P."/>
            <person name="Shinohara A."/>
            <person name="Yoshida Y."/>
            <person name="Fujiwara M."/>
            <person name="Mori M."/>
            <person name="Tomita M."/>
            <person name="Arakawa K."/>
        </authorList>
    </citation>
    <scope>NUCLEOTIDE SEQUENCE [LARGE SCALE GENOMIC DNA]</scope>
</reference>
<keyword evidence="2" id="KW-1185">Reference proteome</keyword>